<dbReference type="PANTHER" id="PTHR19924">
    <property type="entry name" value="UTP15 U3 SMALL NUCLEOLAR RNA-ASSOCIATED PROTEIN 15 FAMILY MEMBER"/>
    <property type="match status" value="1"/>
</dbReference>
<dbReference type="PANTHER" id="PTHR19924:SF26">
    <property type="entry name" value="U3 SMALL NUCLEOLAR RNA-ASSOCIATED PROTEIN 15 HOMOLOG"/>
    <property type="match status" value="1"/>
</dbReference>
<dbReference type="GO" id="GO:0045943">
    <property type="term" value="P:positive regulation of transcription by RNA polymerase I"/>
    <property type="evidence" value="ECO:0007669"/>
    <property type="project" value="TreeGrafter"/>
</dbReference>
<dbReference type="Gene3D" id="2.130.10.10">
    <property type="entry name" value="YVTN repeat-like/Quinoprotein amine dehydrogenase"/>
    <property type="match status" value="1"/>
</dbReference>
<keyword evidence="2" id="KW-0698">rRNA processing</keyword>
<reference evidence="7" key="2">
    <citation type="journal article" date="2015" name="Data Brief">
        <title>Shoot transcriptome of the giant reed, Arundo donax.</title>
        <authorList>
            <person name="Barrero R.A."/>
            <person name="Guerrero F.D."/>
            <person name="Moolhuijzen P."/>
            <person name="Goolsby J.A."/>
            <person name="Tidwell J."/>
            <person name="Bellgard S.E."/>
            <person name="Bellgard M.I."/>
        </authorList>
    </citation>
    <scope>NUCLEOTIDE SEQUENCE</scope>
    <source>
        <tissue evidence="7">Shoot tissue taken approximately 20 cm above the soil surface</tissue>
    </source>
</reference>
<proteinExistence type="predicted"/>
<evidence type="ECO:0000259" key="6">
    <source>
        <dbReference type="Pfam" id="PF09384"/>
    </source>
</evidence>
<reference evidence="7" key="1">
    <citation type="submission" date="2014-09" db="EMBL/GenBank/DDBJ databases">
        <authorList>
            <person name="Magalhaes I.L.F."/>
            <person name="Oliveira U."/>
            <person name="Santos F.R."/>
            <person name="Vidigal T.H.D.A."/>
            <person name="Brescovit A.D."/>
            <person name="Santos A.J."/>
        </authorList>
    </citation>
    <scope>NUCLEOTIDE SEQUENCE</scope>
    <source>
        <tissue evidence="7">Shoot tissue taken approximately 20 cm above the soil surface</tissue>
    </source>
</reference>
<keyword evidence="5" id="KW-0539">Nucleus</keyword>
<sequence>MALALGKMANTGETRLLSAGIDGYVKSFDFGKLKITHSMRHPQPLLSVACSPCGTVLVAGSARGKIYMGKRKKKAVDEEGEGRKGASGEIDWVSPEPEKPVLRPNYFRYFLRGQNEKAKEGDFVIAKPKKVKLAEHDKLLKKFRHKDALVSAMVKNNVRSLVAVMEELVTRRKLVRCIGNLGTEELGLLLEFLYRNATLPRYARFLLGVANKVVEMRAEDIRSAEKLRGYVRNLKRMIAEEIQIQHILQGIQGMMSPMLALASR</sequence>
<evidence type="ECO:0000256" key="1">
    <source>
        <dbReference type="ARBA" id="ARBA00004604"/>
    </source>
</evidence>
<dbReference type="EMBL" id="GBRH01214674">
    <property type="protein sequence ID" value="JAD83221.1"/>
    <property type="molecule type" value="Transcribed_RNA"/>
</dbReference>
<comment type="subcellular location">
    <subcellularLocation>
        <location evidence="1">Nucleus</location>
        <location evidence="1">Nucleolus</location>
    </subcellularLocation>
</comment>
<dbReference type="GO" id="GO:0005730">
    <property type="term" value="C:nucleolus"/>
    <property type="evidence" value="ECO:0007669"/>
    <property type="project" value="UniProtKB-SubCell"/>
</dbReference>
<dbReference type="SUPFAM" id="SSF50978">
    <property type="entry name" value="WD40 repeat-like"/>
    <property type="match status" value="1"/>
</dbReference>
<dbReference type="AlphaFoldDB" id="A0A0A9D5X4"/>
<keyword evidence="4" id="KW-0677">Repeat</keyword>
<evidence type="ECO:0000256" key="5">
    <source>
        <dbReference type="ARBA" id="ARBA00023242"/>
    </source>
</evidence>
<dbReference type="InterPro" id="IPR036322">
    <property type="entry name" value="WD40_repeat_dom_sf"/>
</dbReference>
<dbReference type="InterPro" id="IPR018983">
    <property type="entry name" value="U3_snoRNA-assocProt_15_C"/>
</dbReference>
<evidence type="ECO:0000256" key="2">
    <source>
        <dbReference type="ARBA" id="ARBA00022552"/>
    </source>
</evidence>
<evidence type="ECO:0000256" key="3">
    <source>
        <dbReference type="ARBA" id="ARBA00022574"/>
    </source>
</evidence>
<evidence type="ECO:0000256" key="4">
    <source>
        <dbReference type="ARBA" id="ARBA00022737"/>
    </source>
</evidence>
<evidence type="ECO:0000313" key="7">
    <source>
        <dbReference type="EMBL" id="JAD83221.1"/>
    </source>
</evidence>
<organism evidence="7">
    <name type="scientific">Arundo donax</name>
    <name type="common">Giant reed</name>
    <name type="synonym">Donax arundinaceus</name>
    <dbReference type="NCBI Taxonomy" id="35708"/>
    <lineage>
        <taxon>Eukaryota</taxon>
        <taxon>Viridiplantae</taxon>
        <taxon>Streptophyta</taxon>
        <taxon>Embryophyta</taxon>
        <taxon>Tracheophyta</taxon>
        <taxon>Spermatophyta</taxon>
        <taxon>Magnoliopsida</taxon>
        <taxon>Liliopsida</taxon>
        <taxon>Poales</taxon>
        <taxon>Poaceae</taxon>
        <taxon>PACMAD clade</taxon>
        <taxon>Arundinoideae</taxon>
        <taxon>Arundineae</taxon>
        <taxon>Arundo</taxon>
    </lineage>
</organism>
<dbReference type="GO" id="GO:0006364">
    <property type="term" value="P:rRNA processing"/>
    <property type="evidence" value="ECO:0007669"/>
    <property type="project" value="UniProtKB-KW"/>
</dbReference>
<name>A0A0A9D5X4_ARUDO</name>
<dbReference type="InterPro" id="IPR015943">
    <property type="entry name" value="WD40/YVTN_repeat-like_dom_sf"/>
</dbReference>
<keyword evidence="3" id="KW-0853">WD repeat</keyword>
<accession>A0A0A9D5X4</accession>
<dbReference type="Pfam" id="PF09384">
    <property type="entry name" value="UTP15_C"/>
    <property type="match status" value="1"/>
</dbReference>
<feature type="domain" description="U3 small nucleolar RNA-associated protein 15 C-terminal" evidence="6">
    <location>
        <begin position="116"/>
        <end position="257"/>
    </location>
</feature>
<protein>
    <recommendedName>
        <fullName evidence="6">U3 small nucleolar RNA-associated protein 15 C-terminal domain-containing protein</fullName>
    </recommendedName>
</protein>